<dbReference type="PROSITE" id="PS50911">
    <property type="entry name" value="CHAP"/>
    <property type="match status" value="1"/>
</dbReference>
<dbReference type="InterPro" id="IPR007921">
    <property type="entry name" value="CHAP_dom"/>
</dbReference>
<dbReference type="EMBL" id="MPUH01000359">
    <property type="protein sequence ID" value="OMJ81967.1"/>
    <property type="molecule type" value="Genomic_DNA"/>
</dbReference>
<gene>
    <name evidence="2" type="ORF">SteCoe_17453</name>
</gene>
<reference evidence="2 3" key="1">
    <citation type="submission" date="2016-11" db="EMBL/GenBank/DDBJ databases">
        <title>The macronuclear genome of Stentor coeruleus: a giant cell with tiny introns.</title>
        <authorList>
            <person name="Slabodnick M."/>
            <person name="Ruby J.G."/>
            <person name="Reiff S.B."/>
            <person name="Swart E.C."/>
            <person name="Gosai S."/>
            <person name="Prabakaran S."/>
            <person name="Witkowska E."/>
            <person name="Larue G.E."/>
            <person name="Fisher S."/>
            <person name="Freeman R.M."/>
            <person name="Gunawardena J."/>
            <person name="Chu W."/>
            <person name="Stover N.A."/>
            <person name="Gregory B.D."/>
            <person name="Nowacki M."/>
            <person name="Derisi J."/>
            <person name="Roy S.W."/>
            <person name="Marshall W.F."/>
            <person name="Sood P."/>
        </authorList>
    </citation>
    <scope>NUCLEOTIDE SEQUENCE [LARGE SCALE GENOMIC DNA]</scope>
    <source>
        <strain evidence="2">WM001</strain>
    </source>
</reference>
<dbReference type="SUPFAM" id="SSF54001">
    <property type="entry name" value="Cysteine proteinases"/>
    <property type="match status" value="1"/>
</dbReference>
<dbReference type="Pfam" id="PF05257">
    <property type="entry name" value="CHAP"/>
    <property type="match status" value="1"/>
</dbReference>
<evidence type="ECO:0000313" key="3">
    <source>
        <dbReference type="Proteomes" id="UP000187209"/>
    </source>
</evidence>
<name>A0A1R2BZ79_9CILI</name>
<dbReference type="PANTHER" id="PTHR30094">
    <property type="entry name" value="BIFUNCTIONAL GLUTATHIONYLSPERMIDINE SYNTHETASE/AMIDASE-RELATED"/>
    <property type="match status" value="1"/>
</dbReference>
<keyword evidence="3" id="KW-1185">Reference proteome</keyword>
<comment type="caution">
    <text evidence="2">The sequence shown here is derived from an EMBL/GenBank/DDBJ whole genome shotgun (WGS) entry which is preliminary data.</text>
</comment>
<protein>
    <recommendedName>
        <fullName evidence="1">Peptidase C51 domain-containing protein</fullName>
    </recommendedName>
</protein>
<organism evidence="2 3">
    <name type="scientific">Stentor coeruleus</name>
    <dbReference type="NCBI Taxonomy" id="5963"/>
    <lineage>
        <taxon>Eukaryota</taxon>
        <taxon>Sar</taxon>
        <taxon>Alveolata</taxon>
        <taxon>Ciliophora</taxon>
        <taxon>Postciliodesmatophora</taxon>
        <taxon>Heterotrichea</taxon>
        <taxon>Heterotrichida</taxon>
        <taxon>Stentoridae</taxon>
        <taxon>Stentor</taxon>
    </lineage>
</organism>
<dbReference type="Gene3D" id="3.90.1720.10">
    <property type="entry name" value="endopeptidase domain like (from Nostoc punctiforme)"/>
    <property type="match status" value="1"/>
</dbReference>
<dbReference type="Proteomes" id="UP000187209">
    <property type="component" value="Unassembled WGS sequence"/>
</dbReference>
<sequence>MGQTINNIISEPSFGTVLGSYKNVEAYSNSRINHNSGKNYINKHYTGYKYQCVEYSRRFLIITKQITFANIKCAYNIWDLIVFQNLITGENFDILKFENGSFIPPKEDCLLIYNKGYKIPYGHVAVITKVNLSKGYVKIAEQNEREKIWKRNYARKLYIKCSQGKFIIQDKYPIIGWVVYEN</sequence>
<dbReference type="InterPro" id="IPR038765">
    <property type="entry name" value="Papain-like_cys_pep_sf"/>
</dbReference>
<dbReference type="GO" id="GO:0016874">
    <property type="term" value="F:ligase activity"/>
    <property type="evidence" value="ECO:0007669"/>
    <property type="project" value="TreeGrafter"/>
</dbReference>
<dbReference type="OrthoDB" id="299748at2759"/>
<evidence type="ECO:0000313" key="2">
    <source>
        <dbReference type="EMBL" id="OMJ81967.1"/>
    </source>
</evidence>
<proteinExistence type="predicted"/>
<dbReference type="AlphaFoldDB" id="A0A1R2BZ79"/>
<evidence type="ECO:0000259" key="1">
    <source>
        <dbReference type="PROSITE" id="PS50911"/>
    </source>
</evidence>
<dbReference type="InterPro" id="IPR051705">
    <property type="entry name" value="Gsp_Synthetase/Amidase"/>
</dbReference>
<accession>A0A1R2BZ79</accession>
<dbReference type="PANTHER" id="PTHR30094:SF0">
    <property type="entry name" value="BIFUNCTIONAL GLUTATHIONYLSPERMIDINE SYNTHETASE_AMIDASE-RELATED"/>
    <property type="match status" value="1"/>
</dbReference>
<feature type="domain" description="Peptidase C51" evidence="1">
    <location>
        <begin position="27"/>
        <end position="169"/>
    </location>
</feature>